<evidence type="ECO:0000313" key="3">
    <source>
        <dbReference type="EMBL" id="RIB08220.1"/>
    </source>
</evidence>
<evidence type="ECO:0000256" key="1">
    <source>
        <dbReference type="SAM" id="MobiDB-lite"/>
    </source>
</evidence>
<organism evidence="3 4">
    <name type="scientific">Gigaspora rosea</name>
    <dbReference type="NCBI Taxonomy" id="44941"/>
    <lineage>
        <taxon>Eukaryota</taxon>
        <taxon>Fungi</taxon>
        <taxon>Fungi incertae sedis</taxon>
        <taxon>Mucoromycota</taxon>
        <taxon>Glomeromycotina</taxon>
        <taxon>Glomeromycetes</taxon>
        <taxon>Diversisporales</taxon>
        <taxon>Gigasporaceae</taxon>
        <taxon>Gigaspora</taxon>
    </lineage>
</organism>
<name>A0A397UDJ4_9GLOM</name>
<keyword evidence="2" id="KW-1133">Transmembrane helix</keyword>
<proteinExistence type="predicted"/>
<dbReference type="AlphaFoldDB" id="A0A397UDJ4"/>
<accession>A0A397UDJ4</accession>
<keyword evidence="4" id="KW-1185">Reference proteome</keyword>
<protein>
    <submittedName>
        <fullName evidence="3">Uncharacterized protein</fullName>
    </submittedName>
</protein>
<feature type="transmembrane region" description="Helical" evidence="2">
    <location>
        <begin position="7"/>
        <end position="26"/>
    </location>
</feature>
<keyword evidence="2" id="KW-0472">Membrane</keyword>
<evidence type="ECO:0000256" key="2">
    <source>
        <dbReference type="SAM" id="Phobius"/>
    </source>
</evidence>
<comment type="caution">
    <text evidence="3">The sequence shown here is derived from an EMBL/GenBank/DDBJ whole genome shotgun (WGS) entry which is preliminary data.</text>
</comment>
<dbReference type="EMBL" id="QKWP01001536">
    <property type="protein sequence ID" value="RIB08220.1"/>
    <property type="molecule type" value="Genomic_DNA"/>
</dbReference>
<gene>
    <name evidence="3" type="ORF">C2G38_2212188</name>
</gene>
<sequence length="394" mass="44630">MFQTENYDIVPIFIVFFFNLGVRILGQPFQHFCYIESQSSCSRKDIGIWLALAKEFITRHGGNIPVTSITNSLPCTRPKSDISFNIGEYKTVRDPDTTHIQFPPTLQLPTSSISEIPLNNPFPCTTTPLPTRVAQLIQNLNPYTYFQRTSQPTTTPQPPIVNEFYPENQFAPNTTPLHIPPLQCQCQTLEPQPEFVQPQFIGAYPDQGIIEQVLPEEEINLRRENFEEINLVEILEELEGIQEEINYQVQEPEEEVHSEPESEATIEEPEPERNMAEEALTAAAKAMTTLANALGRDELACTYMKDNAQEWLASLEHAQLIFIIVNMTEKLMANMSIVSHISLEKSSVPLNKKQPGKNNYSKLNKAQTQLIPILAALNVTKDEWIPLVLSPKPL</sequence>
<dbReference type="OrthoDB" id="10266508at2759"/>
<keyword evidence="2" id="KW-0812">Transmembrane</keyword>
<reference evidence="3 4" key="1">
    <citation type="submission" date="2018-06" db="EMBL/GenBank/DDBJ databases">
        <title>Comparative genomics reveals the genomic features of Rhizophagus irregularis, R. cerebriforme, R. diaphanum and Gigaspora rosea, and their symbiotic lifestyle signature.</title>
        <authorList>
            <person name="Morin E."/>
            <person name="San Clemente H."/>
            <person name="Chen E.C.H."/>
            <person name="De La Providencia I."/>
            <person name="Hainaut M."/>
            <person name="Kuo A."/>
            <person name="Kohler A."/>
            <person name="Murat C."/>
            <person name="Tang N."/>
            <person name="Roy S."/>
            <person name="Loubradou J."/>
            <person name="Henrissat B."/>
            <person name="Grigoriev I.V."/>
            <person name="Corradi N."/>
            <person name="Roux C."/>
            <person name="Martin F.M."/>
        </authorList>
    </citation>
    <scope>NUCLEOTIDE SEQUENCE [LARGE SCALE GENOMIC DNA]</scope>
    <source>
        <strain evidence="3 4">DAOM 194757</strain>
    </source>
</reference>
<dbReference type="Proteomes" id="UP000266673">
    <property type="component" value="Unassembled WGS sequence"/>
</dbReference>
<feature type="compositionally biased region" description="Acidic residues" evidence="1">
    <location>
        <begin position="261"/>
        <end position="270"/>
    </location>
</feature>
<feature type="region of interest" description="Disordered" evidence="1">
    <location>
        <begin position="251"/>
        <end position="273"/>
    </location>
</feature>
<evidence type="ECO:0000313" key="4">
    <source>
        <dbReference type="Proteomes" id="UP000266673"/>
    </source>
</evidence>